<reference evidence="2" key="1">
    <citation type="submission" date="2022-11" db="EMBL/GenBank/DDBJ databases">
        <authorList>
            <person name="Petersen C."/>
        </authorList>
    </citation>
    <scope>NUCLEOTIDE SEQUENCE</scope>
    <source>
        <strain evidence="2">IBT 30069</strain>
    </source>
</reference>
<evidence type="ECO:0000313" key="3">
    <source>
        <dbReference type="Proteomes" id="UP001149165"/>
    </source>
</evidence>
<dbReference type="PROSITE" id="PS50127">
    <property type="entry name" value="UBC_2"/>
    <property type="match status" value="1"/>
</dbReference>
<name>A0A9W9KSL5_9EURO</name>
<dbReference type="OrthoDB" id="7851174at2759"/>
<dbReference type="InterPro" id="IPR016135">
    <property type="entry name" value="UBQ-conjugating_enzyme/RWD"/>
</dbReference>
<evidence type="ECO:0000259" key="1">
    <source>
        <dbReference type="PROSITE" id="PS50127"/>
    </source>
</evidence>
<evidence type="ECO:0000313" key="2">
    <source>
        <dbReference type="EMBL" id="KAJ5116853.1"/>
    </source>
</evidence>
<dbReference type="Proteomes" id="UP001149165">
    <property type="component" value="Unassembled WGS sequence"/>
</dbReference>
<gene>
    <name evidence="2" type="ORF">N7456_001201</name>
</gene>
<dbReference type="Pfam" id="PF00179">
    <property type="entry name" value="UQ_con"/>
    <property type="match status" value="1"/>
</dbReference>
<dbReference type="PANTHER" id="PTHR24068">
    <property type="entry name" value="UBIQUITIN-CONJUGATING ENZYME E2"/>
    <property type="match status" value="1"/>
</dbReference>
<proteinExistence type="predicted"/>
<dbReference type="AlphaFoldDB" id="A0A9W9KSL5"/>
<keyword evidence="3" id="KW-1185">Reference proteome</keyword>
<dbReference type="SMART" id="SM00212">
    <property type="entry name" value="UBCc"/>
    <property type="match status" value="1"/>
</dbReference>
<comment type="caution">
    <text evidence="2">The sequence shown here is derived from an EMBL/GenBank/DDBJ whole genome shotgun (WGS) entry which is preliminary data.</text>
</comment>
<organism evidence="2 3">
    <name type="scientific">Penicillium angulare</name>
    <dbReference type="NCBI Taxonomy" id="116970"/>
    <lineage>
        <taxon>Eukaryota</taxon>
        <taxon>Fungi</taxon>
        <taxon>Dikarya</taxon>
        <taxon>Ascomycota</taxon>
        <taxon>Pezizomycotina</taxon>
        <taxon>Eurotiomycetes</taxon>
        <taxon>Eurotiomycetidae</taxon>
        <taxon>Eurotiales</taxon>
        <taxon>Aspergillaceae</taxon>
        <taxon>Penicillium</taxon>
    </lineage>
</organism>
<dbReference type="Gene3D" id="3.10.110.10">
    <property type="entry name" value="Ubiquitin Conjugating Enzyme"/>
    <property type="match status" value="1"/>
</dbReference>
<dbReference type="EMBL" id="JAPQKH010000001">
    <property type="protein sequence ID" value="KAJ5116853.1"/>
    <property type="molecule type" value="Genomic_DNA"/>
</dbReference>
<accession>A0A9W9KSL5</accession>
<dbReference type="InterPro" id="IPR000608">
    <property type="entry name" value="UBC"/>
</dbReference>
<feature type="domain" description="UBC core" evidence="1">
    <location>
        <begin position="1"/>
        <end position="104"/>
    </location>
</feature>
<reference evidence="2" key="2">
    <citation type="journal article" date="2023" name="IMA Fungus">
        <title>Comparative genomic study of the Penicillium genus elucidates a diverse pangenome and 15 lateral gene transfer events.</title>
        <authorList>
            <person name="Petersen C."/>
            <person name="Sorensen T."/>
            <person name="Nielsen M.R."/>
            <person name="Sondergaard T.E."/>
            <person name="Sorensen J.L."/>
            <person name="Fitzpatrick D.A."/>
            <person name="Frisvad J.C."/>
            <person name="Nielsen K.L."/>
        </authorList>
    </citation>
    <scope>NUCLEOTIDE SEQUENCE</scope>
    <source>
        <strain evidence="2">IBT 30069</strain>
    </source>
</reference>
<protein>
    <submittedName>
        <fullName evidence="2">Ubiquitin-conjugating enzyme E2</fullName>
    </submittedName>
</protein>
<dbReference type="SUPFAM" id="SSF54495">
    <property type="entry name" value="UBC-like"/>
    <property type="match status" value="1"/>
</dbReference>
<sequence>MALKRLRKELKYLQGRPELKAGPKGDDLSESPYSGGRFLLDIKFPSDYPYQPPHVTFQTEIYHPNINAEGEIQLDILGDSWGSGLTLEKGNSFHTSNQLKSLYH</sequence>